<dbReference type="Proteomes" id="UP000298416">
    <property type="component" value="Unassembled WGS sequence"/>
</dbReference>
<sequence>MFFPCISHSAFYCTLGKRGVLVDISLLFWGSFASQTLVACSILAVLSWARLASDAVPAAIPCRTRSRYCHRRRTLTAAGSLSAASLFPSLCSARHRAVGWRWSPLPFHSSLPALVIAVATAEESARLPSWLSRCRRSWGSPSA</sequence>
<evidence type="ECO:0000313" key="1">
    <source>
        <dbReference type="EMBL" id="KAG6433399.1"/>
    </source>
</evidence>
<comment type="caution">
    <text evidence="1">The sequence shown here is derived from an EMBL/GenBank/DDBJ whole genome shotgun (WGS) entry which is preliminary data.</text>
</comment>
<accession>A0A8X8YKB4</accession>
<dbReference type="EMBL" id="PNBA02000002">
    <property type="protein sequence ID" value="KAG6433399.1"/>
    <property type="molecule type" value="Genomic_DNA"/>
</dbReference>
<reference evidence="1" key="1">
    <citation type="submission" date="2018-01" db="EMBL/GenBank/DDBJ databases">
        <authorList>
            <person name="Mao J.F."/>
        </authorList>
    </citation>
    <scope>NUCLEOTIDE SEQUENCE</scope>
    <source>
        <strain evidence="1">Huo1</strain>
        <tissue evidence="1">Leaf</tissue>
    </source>
</reference>
<protein>
    <submittedName>
        <fullName evidence="1">Uncharacterized protein</fullName>
    </submittedName>
</protein>
<organism evidence="1">
    <name type="scientific">Salvia splendens</name>
    <name type="common">Scarlet sage</name>
    <dbReference type="NCBI Taxonomy" id="180675"/>
    <lineage>
        <taxon>Eukaryota</taxon>
        <taxon>Viridiplantae</taxon>
        <taxon>Streptophyta</taxon>
        <taxon>Embryophyta</taxon>
        <taxon>Tracheophyta</taxon>
        <taxon>Spermatophyta</taxon>
        <taxon>Magnoliopsida</taxon>
        <taxon>eudicotyledons</taxon>
        <taxon>Gunneridae</taxon>
        <taxon>Pentapetalae</taxon>
        <taxon>asterids</taxon>
        <taxon>lamiids</taxon>
        <taxon>Lamiales</taxon>
        <taxon>Lamiaceae</taxon>
        <taxon>Nepetoideae</taxon>
        <taxon>Mentheae</taxon>
        <taxon>Salviinae</taxon>
        <taxon>Salvia</taxon>
        <taxon>Salvia subgen. Calosphace</taxon>
        <taxon>core Calosphace</taxon>
    </lineage>
</organism>
<gene>
    <name evidence="1" type="ORF">SASPL_105013</name>
</gene>
<proteinExistence type="predicted"/>
<dbReference type="AlphaFoldDB" id="A0A8X8YKB4"/>
<evidence type="ECO:0000313" key="2">
    <source>
        <dbReference type="Proteomes" id="UP000298416"/>
    </source>
</evidence>
<keyword evidence="2" id="KW-1185">Reference proteome</keyword>
<reference evidence="1" key="2">
    <citation type="submission" date="2020-08" db="EMBL/GenBank/DDBJ databases">
        <title>Plant Genome Project.</title>
        <authorList>
            <person name="Zhang R.-G."/>
        </authorList>
    </citation>
    <scope>NUCLEOTIDE SEQUENCE</scope>
    <source>
        <strain evidence="1">Huo1</strain>
        <tissue evidence="1">Leaf</tissue>
    </source>
</reference>
<name>A0A8X8YKB4_SALSN</name>